<organism evidence="5 6">
    <name type="scientific">Pichia inconspicua</name>
    <dbReference type="NCBI Taxonomy" id="52247"/>
    <lineage>
        <taxon>Eukaryota</taxon>
        <taxon>Fungi</taxon>
        <taxon>Dikarya</taxon>
        <taxon>Ascomycota</taxon>
        <taxon>Saccharomycotina</taxon>
        <taxon>Pichiomycetes</taxon>
        <taxon>Pichiales</taxon>
        <taxon>Pichiaceae</taxon>
        <taxon>Pichia</taxon>
    </lineage>
</organism>
<dbReference type="Pfam" id="PF13928">
    <property type="entry name" value="Flocculin_t3"/>
    <property type="match status" value="1"/>
</dbReference>
<dbReference type="OrthoDB" id="3998251at2759"/>
<keyword evidence="2" id="KW-0325">Glycoprotein</keyword>
<evidence type="ECO:0000256" key="2">
    <source>
        <dbReference type="ARBA" id="ARBA00023180"/>
    </source>
</evidence>
<evidence type="ECO:0000256" key="4">
    <source>
        <dbReference type="SAM" id="SignalP"/>
    </source>
</evidence>
<evidence type="ECO:0000313" key="6">
    <source>
        <dbReference type="Proteomes" id="UP000307173"/>
    </source>
</evidence>
<sequence>MVKLNNFSKSFALSLLSASSALAAFSNSTSCEAQTVTSIVSVYGPSFTGVIDPIHTTPALENSWGAKSGPIFTVFVPQYKYDLTSLDLYLMDADGITYNSDSYKLFSGNGDSFVWPGNIYETSPSGLVFDGKTQDPYLKITIIGDIDESSPAFIAAFNLELDVVPSAGLEKREILTFELTASVANPDYTAPTTSTTPTTPSTNPPTDVTTTPTTGPTNAPTDATTESTTTNGAPTNAPTGNETGADAGSNKTGSNGTGAEENTVTTGTSTNQDDSTSSRTTTNTVTVGKTITEVITSCSDNACTDVTRTAVGTLIETTISDIVTSFTTYCPIVEISSTVTISNVVTVIVTDCLIIDEAATVPVTVTHGETTETKTFTLTNTQHVKPSIKPTDQTTVKPTEKPTEKPNGKPTEKPNGRPTEQTVASVPLTLSYHTSQSTSNGVETTKVSIYDAAAAAPANQGLLAGSIAGILGLVLMI</sequence>
<evidence type="ECO:0008006" key="7">
    <source>
        <dbReference type="Google" id="ProtNLM"/>
    </source>
</evidence>
<evidence type="ECO:0000256" key="1">
    <source>
        <dbReference type="ARBA" id="ARBA00022729"/>
    </source>
</evidence>
<feature type="compositionally biased region" description="Basic and acidic residues" evidence="3">
    <location>
        <begin position="398"/>
        <end position="415"/>
    </location>
</feature>
<gene>
    <name evidence="5" type="ORF">CANINC_003091</name>
</gene>
<evidence type="ECO:0000256" key="3">
    <source>
        <dbReference type="SAM" id="MobiDB-lite"/>
    </source>
</evidence>
<keyword evidence="6" id="KW-1185">Reference proteome</keyword>
<reference evidence="5 6" key="1">
    <citation type="journal article" date="2019" name="Front. Genet.">
        <title>Whole-Genome Sequencing of the Opportunistic Yeast Pathogen Candida inconspicua Uncovers Its Hybrid Origin.</title>
        <authorList>
            <person name="Mixao V."/>
            <person name="Hansen A.P."/>
            <person name="Saus E."/>
            <person name="Boekhout T."/>
            <person name="Lass-Florl C."/>
            <person name="Gabaldon T."/>
        </authorList>
    </citation>
    <scope>NUCLEOTIDE SEQUENCE [LARGE SCALE GENOMIC DNA]</scope>
    <source>
        <strain evidence="5 6">CBS 180</strain>
    </source>
</reference>
<comment type="caution">
    <text evidence="5">The sequence shown here is derived from an EMBL/GenBank/DDBJ whole genome shotgun (WGS) entry which is preliminary data.</text>
</comment>
<feature type="region of interest" description="Disordered" evidence="3">
    <location>
        <begin position="186"/>
        <end position="282"/>
    </location>
</feature>
<accession>A0A4T0WZJ4</accession>
<feature type="region of interest" description="Disordered" evidence="3">
    <location>
        <begin position="382"/>
        <end position="420"/>
    </location>
</feature>
<feature type="compositionally biased region" description="Low complexity" evidence="3">
    <location>
        <begin position="186"/>
        <end position="241"/>
    </location>
</feature>
<dbReference type="AlphaFoldDB" id="A0A4T0WZJ4"/>
<feature type="compositionally biased region" description="Low complexity" evidence="3">
    <location>
        <begin position="265"/>
        <end position="282"/>
    </location>
</feature>
<dbReference type="InterPro" id="IPR025928">
    <property type="entry name" value="Flocculin_t3_rpt"/>
</dbReference>
<keyword evidence="1 4" id="KW-0732">Signal</keyword>
<name>A0A4T0WZJ4_9ASCO</name>
<evidence type="ECO:0000313" key="5">
    <source>
        <dbReference type="EMBL" id="TID23930.1"/>
    </source>
</evidence>
<feature type="signal peptide" evidence="4">
    <location>
        <begin position="1"/>
        <end position="23"/>
    </location>
</feature>
<dbReference type="EMBL" id="SELW01000512">
    <property type="protein sequence ID" value="TID23930.1"/>
    <property type="molecule type" value="Genomic_DNA"/>
</dbReference>
<protein>
    <recommendedName>
        <fullName evidence="7">Flo11 domain-containing protein</fullName>
    </recommendedName>
</protein>
<dbReference type="STRING" id="52247.A0A4T0WZJ4"/>
<proteinExistence type="predicted"/>
<dbReference type="Proteomes" id="UP000307173">
    <property type="component" value="Unassembled WGS sequence"/>
</dbReference>
<feature type="chain" id="PRO_5020744001" description="Flo11 domain-containing protein" evidence="4">
    <location>
        <begin position="24"/>
        <end position="477"/>
    </location>
</feature>